<sequence>MNSVFKRWSPYIISVLFMLFLSVIYFSPDIFEGRVLFQGDTQQGIAIGEEGRAFKEATGETTRWTNSLFGGMPNFQISPSYGNNDIIRVIEKVYSLWLPTPVSYIFIMMLGFFILLTVLRVKWPLALLGSVAYAFSSYFFIIIAAGHIWKFITLAYIPPTLAGVILAYRGKYVAGAALTAFFGMLQICSNHIQMSYYFGFFIIALVVSYAIEAWRNSTWSNFGKATGALAVAAVLAIAANMPNIYNTYEYAKETMRGKSELVSPGGKSESTDSGGLSLDYITQWSYGIDESWTLLVPDVKGGATGYIAQDSEAVADTDPSLRPYVGQMNHYWGDQPFTAGPVYAGAVVMFLFFIGCFVVKGAIKWASIAAILLTLMLSWGHNFMPLTEWFVNNFPLYNKFRTVSSILVVAEFCIPLIAVLGLKEVLAAPSLLTEKKYRLYVPLALTAGVALLFALFPSLFFDFLSKEESKFVAANPDYSFIFDELARVRVGIFSADAWRTFWFVAAAFAVVAMFVYGKMKGMAAVALLGAMVLIDMYGVNKRYLNSGNFVEKQRVENPFPPTAADRAILQDEDPNFRVLNMTVNTYEDPVTSYYHKSVGGYSAAKLRRYDDLIKYQLKNNNVHVINMLNTKYLIVPDENGAPQAVLNPDAAGNAWFVSDILWVDDANAEMKALDDFDEKSTAVVDTHFREFVNGAVAPSQGDTIYLESYKPNNLVYKASSANGGFAVFSEIYFPWGWHVSIDGEEVEHVRVNYVLRGLQIPAGEHTVIFRFDPDSLHVTTAVAYASIGAIFLLSLFAAFSEGRCRRKGDKKG</sequence>
<comment type="caution">
    <text evidence="2">The sequence shown here is derived from an EMBL/GenBank/DDBJ whole genome shotgun (WGS) entry which is preliminary data.</text>
</comment>
<feature type="transmembrane region" description="Helical" evidence="1">
    <location>
        <begin position="125"/>
        <end position="149"/>
    </location>
</feature>
<feature type="transmembrane region" description="Helical" evidence="1">
    <location>
        <begin position="404"/>
        <end position="427"/>
    </location>
</feature>
<keyword evidence="1" id="KW-0812">Transmembrane</keyword>
<name>A0A9D9E0H7_9BACT</name>
<feature type="transmembrane region" description="Helical" evidence="1">
    <location>
        <begin position="439"/>
        <end position="461"/>
    </location>
</feature>
<feature type="transmembrane region" description="Helical" evidence="1">
    <location>
        <begin position="366"/>
        <end position="384"/>
    </location>
</feature>
<keyword evidence="1" id="KW-0472">Membrane</keyword>
<evidence type="ECO:0000313" key="3">
    <source>
        <dbReference type="Proteomes" id="UP000823636"/>
    </source>
</evidence>
<feature type="transmembrane region" description="Helical" evidence="1">
    <location>
        <begin position="497"/>
        <end position="516"/>
    </location>
</feature>
<dbReference type="PANTHER" id="PTHR38454:SF1">
    <property type="entry name" value="INTEGRAL MEMBRANE PROTEIN"/>
    <property type="match status" value="1"/>
</dbReference>
<evidence type="ECO:0000313" key="2">
    <source>
        <dbReference type="EMBL" id="MBO8437282.1"/>
    </source>
</evidence>
<gene>
    <name evidence="2" type="ORF">IAC54_00070</name>
</gene>
<dbReference type="AlphaFoldDB" id="A0A9D9E0H7"/>
<feature type="transmembrane region" description="Helical" evidence="1">
    <location>
        <begin position="96"/>
        <end position="119"/>
    </location>
</feature>
<feature type="transmembrane region" description="Helical" evidence="1">
    <location>
        <begin position="781"/>
        <end position="800"/>
    </location>
</feature>
<reference evidence="2" key="1">
    <citation type="submission" date="2020-10" db="EMBL/GenBank/DDBJ databases">
        <authorList>
            <person name="Gilroy R."/>
        </authorList>
    </citation>
    <scope>NUCLEOTIDE SEQUENCE</scope>
    <source>
        <strain evidence="2">G3-4614</strain>
    </source>
</reference>
<feature type="transmembrane region" description="Helical" evidence="1">
    <location>
        <begin position="523"/>
        <end position="539"/>
    </location>
</feature>
<keyword evidence="1" id="KW-1133">Transmembrane helix</keyword>
<dbReference type="InterPro" id="IPR018580">
    <property type="entry name" value="Uncharacterised_YfhO"/>
</dbReference>
<dbReference type="PANTHER" id="PTHR38454">
    <property type="entry name" value="INTEGRAL MEMBRANE PROTEIN-RELATED"/>
    <property type="match status" value="1"/>
</dbReference>
<feature type="transmembrane region" description="Helical" evidence="1">
    <location>
        <begin position="161"/>
        <end position="182"/>
    </location>
</feature>
<protein>
    <recommendedName>
        <fullName evidence="4">YfhO family protein</fullName>
    </recommendedName>
</protein>
<evidence type="ECO:0008006" key="4">
    <source>
        <dbReference type="Google" id="ProtNLM"/>
    </source>
</evidence>
<reference evidence="2" key="2">
    <citation type="journal article" date="2021" name="PeerJ">
        <title>Extensive microbial diversity within the chicken gut microbiome revealed by metagenomics and culture.</title>
        <authorList>
            <person name="Gilroy R."/>
            <person name="Ravi A."/>
            <person name="Getino M."/>
            <person name="Pursley I."/>
            <person name="Horton D.L."/>
            <person name="Alikhan N.F."/>
            <person name="Baker D."/>
            <person name="Gharbi K."/>
            <person name="Hall N."/>
            <person name="Watson M."/>
            <person name="Adriaenssens E.M."/>
            <person name="Foster-Nyarko E."/>
            <person name="Jarju S."/>
            <person name="Secka A."/>
            <person name="Antonio M."/>
            <person name="Oren A."/>
            <person name="Chaudhuri R.R."/>
            <person name="La Ragione R."/>
            <person name="Hildebrand F."/>
            <person name="Pallen M.J."/>
        </authorList>
    </citation>
    <scope>NUCLEOTIDE SEQUENCE</scope>
    <source>
        <strain evidence="2">G3-4614</strain>
    </source>
</reference>
<feature type="transmembrane region" description="Helical" evidence="1">
    <location>
        <begin position="194"/>
        <end position="214"/>
    </location>
</feature>
<proteinExistence type="predicted"/>
<organism evidence="2 3">
    <name type="scientific">Candidatus Caccoplasma merdipullorum</name>
    <dbReference type="NCBI Taxonomy" id="2840718"/>
    <lineage>
        <taxon>Bacteria</taxon>
        <taxon>Pseudomonadati</taxon>
        <taxon>Bacteroidota</taxon>
        <taxon>Bacteroidia</taxon>
        <taxon>Bacteroidales</taxon>
        <taxon>Bacteroidaceae</taxon>
        <taxon>Bacteroidaceae incertae sedis</taxon>
        <taxon>Candidatus Caccoplasma</taxon>
    </lineage>
</organism>
<dbReference type="Proteomes" id="UP000823636">
    <property type="component" value="Unassembled WGS sequence"/>
</dbReference>
<feature type="transmembrane region" description="Helical" evidence="1">
    <location>
        <begin position="226"/>
        <end position="245"/>
    </location>
</feature>
<dbReference type="EMBL" id="JADIMW010000002">
    <property type="protein sequence ID" value="MBO8437282.1"/>
    <property type="molecule type" value="Genomic_DNA"/>
</dbReference>
<feature type="transmembrane region" description="Helical" evidence="1">
    <location>
        <begin position="12"/>
        <end position="31"/>
    </location>
</feature>
<evidence type="ECO:0000256" key="1">
    <source>
        <dbReference type="SAM" id="Phobius"/>
    </source>
</evidence>
<feature type="transmembrane region" description="Helical" evidence="1">
    <location>
        <begin position="342"/>
        <end position="359"/>
    </location>
</feature>
<accession>A0A9D9E0H7</accession>